<reference evidence="11" key="1">
    <citation type="submission" date="2018-09" db="EMBL/GenBank/DDBJ databases">
        <title>Complete Genome Sequencing of Sulfolobus sp. JCM 16834.</title>
        <authorList>
            <person name="Kato S."/>
            <person name="Itoh T."/>
            <person name="Ohkuma M."/>
        </authorList>
    </citation>
    <scope>NUCLEOTIDE SEQUENCE [LARGE SCALE GENOMIC DNA]</scope>
    <source>
        <strain evidence="11">IC-007</strain>
    </source>
</reference>
<evidence type="ECO:0000256" key="4">
    <source>
        <dbReference type="ARBA" id="ARBA00022989"/>
    </source>
</evidence>
<dbReference type="Proteomes" id="UP000322983">
    <property type="component" value="Chromosome"/>
</dbReference>
<feature type="transmembrane region" description="Helical" evidence="6">
    <location>
        <begin position="98"/>
        <end position="117"/>
    </location>
</feature>
<dbReference type="InterPro" id="IPR020846">
    <property type="entry name" value="MFS_dom"/>
</dbReference>
<feature type="transmembrane region" description="Helical" evidence="6">
    <location>
        <begin position="64"/>
        <end position="86"/>
    </location>
</feature>
<dbReference type="InterPro" id="IPR005828">
    <property type="entry name" value="MFS_sugar_transport-like"/>
</dbReference>
<keyword evidence="4 6" id="KW-1133">Transmembrane helix</keyword>
<evidence type="ECO:0000256" key="6">
    <source>
        <dbReference type="SAM" id="Phobius"/>
    </source>
</evidence>
<keyword evidence="10" id="KW-1185">Reference proteome</keyword>
<evidence type="ECO:0000256" key="3">
    <source>
        <dbReference type="ARBA" id="ARBA00022692"/>
    </source>
</evidence>
<proteinExistence type="predicted"/>
<dbReference type="KEGG" id="step:IC006_0175"/>
<feature type="transmembrane region" description="Helical" evidence="6">
    <location>
        <begin position="335"/>
        <end position="352"/>
    </location>
</feature>
<dbReference type="STRING" id="1294262.GCA_001316085_00985"/>
<protein>
    <submittedName>
        <fullName evidence="8">Sialic acid transporter</fullName>
    </submittedName>
</protein>
<dbReference type="InterPro" id="IPR036259">
    <property type="entry name" value="MFS_trans_sf"/>
</dbReference>
<feature type="transmembrane region" description="Helical" evidence="6">
    <location>
        <begin position="421"/>
        <end position="441"/>
    </location>
</feature>
<accession>A0A510DRT0</accession>
<feature type="transmembrane region" description="Helical" evidence="6">
    <location>
        <begin position="21"/>
        <end position="44"/>
    </location>
</feature>
<evidence type="ECO:0000259" key="7">
    <source>
        <dbReference type="PROSITE" id="PS50850"/>
    </source>
</evidence>
<name>A0A510DRT0_9CREN</name>
<feature type="transmembrane region" description="Helical" evidence="6">
    <location>
        <begin position="156"/>
        <end position="182"/>
    </location>
</feature>
<dbReference type="PANTHER" id="PTHR23511">
    <property type="entry name" value="SYNAPTIC VESICLE GLYCOPROTEIN 2"/>
    <property type="match status" value="1"/>
</dbReference>
<dbReference type="EMBL" id="AP018929">
    <property type="protein sequence ID" value="BBG22891.1"/>
    <property type="molecule type" value="Genomic_DNA"/>
</dbReference>
<feature type="transmembrane region" description="Helical" evidence="6">
    <location>
        <begin position="307"/>
        <end position="328"/>
    </location>
</feature>
<dbReference type="Pfam" id="PF00083">
    <property type="entry name" value="Sugar_tr"/>
    <property type="match status" value="1"/>
</dbReference>
<dbReference type="PROSITE" id="PS50850">
    <property type="entry name" value="MFS"/>
    <property type="match status" value="1"/>
</dbReference>
<feature type="domain" description="Major facilitator superfamily (MFS) profile" evidence="7">
    <location>
        <begin position="31"/>
        <end position="447"/>
    </location>
</feature>
<evidence type="ECO:0000313" key="8">
    <source>
        <dbReference type="EMBL" id="BBG22891.1"/>
    </source>
</evidence>
<keyword evidence="3 6" id="KW-0812">Transmembrane</keyword>
<keyword evidence="2" id="KW-0813">Transport</keyword>
<dbReference type="EMBL" id="AP018930">
    <property type="protein sequence ID" value="BBG25652.1"/>
    <property type="molecule type" value="Genomic_DNA"/>
</dbReference>
<reference evidence="8 10" key="2">
    <citation type="journal article" date="2020" name="Int. J. Syst. Evol. Microbiol.">
        <title>Sulfuracidifex tepidarius gen. nov., sp. nov. and transfer of Sulfolobus metallicus Huber and Stetter 1992 to the genus Sulfuracidifex as Sulfuracidifex metallicus comb. nov.</title>
        <authorList>
            <person name="Itoh T."/>
            <person name="Miura T."/>
            <person name="Sakai H.D."/>
            <person name="Kato S."/>
            <person name="Ohkuma M."/>
            <person name="Takashina T."/>
        </authorList>
    </citation>
    <scope>NUCLEOTIDE SEQUENCE [LARGE SCALE GENOMIC DNA]</scope>
    <source>
        <strain evidence="8 10">IC-006</strain>
        <strain evidence="9">IC-007</strain>
    </source>
</reference>
<evidence type="ECO:0000313" key="11">
    <source>
        <dbReference type="Proteomes" id="UP000325030"/>
    </source>
</evidence>
<gene>
    <name evidence="8" type="ORF">IC006_0175</name>
    <name evidence="9" type="ORF">IC007_0157</name>
</gene>
<dbReference type="GO" id="GO:0022857">
    <property type="term" value="F:transmembrane transporter activity"/>
    <property type="evidence" value="ECO:0007669"/>
    <property type="project" value="InterPro"/>
</dbReference>
<feature type="transmembrane region" description="Helical" evidence="6">
    <location>
        <begin position="123"/>
        <end position="144"/>
    </location>
</feature>
<comment type="subcellular location">
    <subcellularLocation>
        <location evidence="1">Membrane</location>
        <topology evidence="1">Multi-pass membrane protein</topology>
    </subcellularLocation>
</comment>
<evidence type="ECO:0000313" key="10">
    <source>
        <dbReference type="Proteomes" id="UP000322983"/>
    </source>
</evidence>
<dbReference type="InterPro" id="IPR005829">
    <property type="entry name" value="Sugar_transporter_CS"/>
</dbReference>
<dbReference type="PANTHER" id="PTHR23511:SF34">
    <property type="entry name" value="SYNAPTIC VESICLE GLYCOPROTEIN 2"/>
    <property type="match status" value="1"/>
</dbReference>
<dbReference type="GeneID" id="41716669"/>
<evidence type="ECO:0000256" key="1">
    <source>
        <dbReference type="ARBA" id="ARBA00004141"/>
    </source>
</evidence>
<evidence type="ECO:0000313" key="9">
    <source>
        <dbReference type="EMBL" id="BBG25652.1"/>
    </source>
</evidence>
<feature type="transmembrane region" description="Helical" evidence="6">
    <location>
        <begin position="188"/>
        <end position="207"/>
    </location>
</feature>
<organism evidence="8 10">
    <name type="scientific">Sulfuracidifex tepidarius</name>
    <dbReference type="NCBI Taxonomy" id="1294262"/>
    <lineage>
        <taxon>Archaea</taxon>
        <taxon>Thermoproteota</taxon>
        <taxon>Thermoprotei</taxon>
        <taxon>Sulfolobales</taxon>
        <taxon>Sulfolobaceae</taxon>
        <taxon>Sulfuracidifex</taxon>
    </lineage>
</organism>
<dbReference type="Gene3D" id="1.20.1250.20">
    <property type="entry name" value="MFS general substrate transporter like domains"/>
    <property type="match status" value="1"/>
</dbReference>
<dbReference type="CDD" id="cd17316">
    <property type="entry name" value="MFS_SV2_like"/>
    <property type="match status" value="1"/>
</dbReference>
<sequence>MDKKSGNEEDKAKELIARLNRLGVWPLPTSFILIIGVGYFFTFYDIADIGFAMPAIDQQFNLGQSLSLFIALSVGLIGYAIGSYLIGTVSDYYGRFRAMILTMALTALGSFGDALSFNVPELALFRFITGLGLGADLNLVSTYLSELSPPNIRGKITVYSFLLGILGQAVTPFVALALVPVYYDGWRYLFAIGGIIAVVALALRFELPESPRWLISRAGDLKKAEEIITRMENTVRDKVGELAKPSIVDVKIGEKKFPTSYVFKKPYVYRFALLVVMWFFWYIGNYGFLGDATTLLSASGISISSSIGYLAVGAVGYPVGAVVMALTADKFERKYLIFADTVVWLIGMLSFSTRIPSLIYVGSFLASLALGMYLQVAYTYTAENYPTRARTSGFALTDGLGHIGGAVGALFLPVLVSLYSFQFGFTFIGITGLIAGVLALLGPKASKIALEQVSS</sequence>
<feature type="transmembrane region" description="Helical" evidence="6">
    <location>
        <begin position="358"/>
        <end position="381"/>
    </location>
</feature>
<dbReference type="RefSeq" id="WP_149528212.1">
    <property type="nucleotide sequence ID" value="NZ_AP018929.1"/>
</dbReference>
<evidence type="ECO:0000256" key="2">
    <source>
        <dbReference type="ARBA" id="ARBA00022448"/>
    </source>
</evidence>
<dbReference type="GO" id="GO:0016020">
    <property type="term" value="C:membrane"/>
    <property type="evidence" value="ECO:0007669"/>
    <property type="project" value="UniProtKB-SubCell"/>
</dbReference>
<feature type="transmembrane region" description="Helical" evidence="6">
    <location>
        <begin position="267"/>
        <end position="287"/>
    </location>
</feature>
<dbReference type="OrthoDB" id="117970at2157"/>
<dbReference type="SUPFAM" id="SSF103473">
    <property type="entry name" value="MFS general substrate transporter"/>
    <property type="match status" value="1"/>
</dbReference>
<feature type="transmembrane region" description="Helical" evidence="6">
    <location>
        <begin position="393"/>
        <end position="415"/>
    </location>
</feature>
<dbReference type="PROSITE" id="PS00217">
    <property type="entry name" value="SUGAR_TRANSPORT_2"/>
    <property type="match status" value="1"/>
</dbReference>
<keyword evidence="5 6" id="KW-0472">Membrane</keyword>
<dbReference type="AlphaFoldDB" id="A0A510DRT0"/>
<evidence type="ECO:0000256" key="5">
    <source>
        <dbReference type="ARBA" id="ARBA00023136"/>
    </source>
</evidence>
<dbReference type="Proteomes" id="UP000325030">
    <property type="component" value="Chromosome"/>
</dbReference>
<accession>A0A510DZH7</accession>